<comment type="subcellular location">
    <subcellularLocation>
        <location evidence="1">Nucleus</location>
    </subcellularLocation>
</comment>
<dbReference type="GO" id="GO:0005634">
    <property type="term" value="C:nucleus"/>
    <property type="evidence" value="ECO:0007669"/>
    <property type="project" value="UniProtKB-SubCell"/>
</dbReference>
<dbReference type="GO" id="GO:0006355">
    <property type="term" value="P:regulation of DNA-templated transcription"/>
    <property type="evidence" value="ECO:0007669"/>
    <property type="project" value="InterPro"/>
</dbReference>
<dbReference type="AlphaFoldDB" id="A0A3P6CDB4"/>
<feature type="region of interest" description="Disordered" evidence="6">
    <location>
        <begin position="295"/>
        <end position="378"/>
    </location>
</feature>
<evidence type="ECO:0000256" key="2">
    <source>
        <dbReference type="ARBA" id="ARBA00023015"/>
    </source>
</evidence>
<keyword evidence="7" id="KW-0812">Transmembrane</keyword>
<name>A0A3P6CDB4_BRACM</name>
<keyword evidence="4" id="KW-0804">Transcription</keyword>
<proteinExistence type="predicted"/>
<keyword evidence="7" id="KW-0472">Membrane</keyword>
<dbReference type="PANTHER" id="PTHR31989">
    <property type="entry name" value="NAC DOMAIN-CONTAINING PROTEIN 82-RELATED"/>
    <property type="match status" value="1"/>
</dbReference>
<evidence type="ECO:0000256" key="3">
    <source>
        <dbReference type="ARBA" id="ARBA00023125"/>
    </source>
</evidence>
<sequence length="482" mass="54813">MVEKPGFEFRPYDEELVGFYLRQKLLGNHSLVDGVIREIKICSLDPWDLRCKVSVLSVQSKIKSRDPVWYFLSLIENNRGRQSRTTPSGSWKLTGDPVNVNDRWGNLTGFRGKIGYKRVLTFSKAKSSSSSVSEWVMHELHYTHTDLPEHKRTTYVICRLEYKGDDVNILSTPTFAPTMANSASSVVDQSLQGNSGHYNTLSEYDSGYQFNGNSDMQQSFQGYSEYFNPTSEYGLANQSNNWFSNLQQQQVPYSAPYQDDSDVWRQVVEEDWPSLIDERTCMRVDLIHHRPKKPVTGIFVGDSSDDDTDSTIGKGTWRSTDSVGSKDVPYHAPKDATPSLSTVEPLYNDSSDDDTDSTIGKGTWRSTDSVGSKDVPYHAPKYATPSLSTVEPLYNDEPQEQPKQLMLQLQGKQKVINKQKSECEWKRAEDSIKKAPSTYAVKQSWIVLEEISQRKSRWIYLKNIVGLLLFIIFIIGWIILLG</sequence>
<dbReference type="SUPFAM" id="SSF101941">
    <property type="entry name" value="NAC domain"/>
    <property type="match status" value="1"/>
</dbReference>
<keyword evidence="7" id="KW-1133">Transmembrane helix</keyword>
<dbReference type="Pfam" id="PF02365">
    <property type="entry name" value="NAM"/>
    <property type="match status" value="1"/>
</dbReference>
<organism evidence="9">
    <name type="scientific">Brassica campestris</name>
    <name type="common">Field mustard</name>
    <dbReference type="NCBI Taxonomy" id="3711"/>
    <lineage>
        <taxon>Eukaryota</taxon>
        <taxon>Viridiplantae</taxon>
        <taxon>Streptophyta</taxon>
        <taxon>Embryophyta</taxon>
        <taxon>Tracheophyta</taxon>
        <taxon>Spermatophyta</taxon>
        <taxon>Magnoliopsida</taxon>
        <taxon>eudicotyledons</taxon>
        <taxon>Gunneridae</taxon>
        <taxon>Pentapetalae</taxon>
        <taxon>rosids</taxon>
        <taxon>malvids</taxon>
        <taxon>Brassicales</taxon>
        <taxon>Brassicaceae</taxon>
        <taxon>Brassiceae</taxon>
        <taxon>Brassica</taxon>
    </lineage>
</organism>
<evidence type="ECO:0000256" key="5">
    <source>
        <dbReference type="ARBA" id="ARBA00023242"/>
    </source>
</evidence>
<keyword evidence="5" id="KW-0539">Nucleus</keyword>
<evidence type="ECO:0000256" key="6">
    <source>
        <dbReference type="SAM" id="MobiDB-lite"/>
    </source>
</evidence>
<dbReference type="EMBL" id="LR031577">
    <property type="protein sequence ID" value="VDD16657.1"/>
    <property type="molecule type" value="Genomic_DNA"/>
</dbReference>
<protein>
    <recommendedName>
        <fullName evidence="8">NAC domain-containing protein</fullName>
    </recommendedName>
</protein>
<evidence type="ECO:0000256" key="7">
    <source>
        <dbReference type="SAM" id="Phobius"/>
    </source>
</evidence>
<feature type="transmembrane region" description="Helical" evidence="7">
    <location>
        <begin position="459"/>
        <end position="480"/>
    </location>
</feature>
<evidence type="ECO:0000259" key="8">
    <source>
        <dbReference type="PROSITE" id="PS51005"/>
    </source>
</evidence>
<dbReference type="Gene3D" id="2.170.150.80">
    <property type="entry name" value="NAC domain"/>
    <property type="match status" value="1"/>
</dbReference>
<dbReference type="GO" id="GO:0003677">
    <property type="term" value="F:DNA binding"/>
    <property type="evidence" value="ECO:0007669"/>
    <property type="project" value="UniProtKB-KW"/>
</dbReference>
<reference evidence="9" key="1">
    <citation type="submission" date="2018-11" db="EMBL/GenBank/DDBJ databases">
        <authorList>
            <consortium name="Genoscope - CEA"/>
            <person name="William W."/>
        </authorList>
    </citation>
    <scope>NUCLEOTIDE SEQUENCE</scope>
</reference>
<gene>
    <name evidence="9" type="ORF">BRAA10T42370Z</name>
</gene>
<keyword evidence="3" id="KW-0238">DNA-binding</keyword>
<evidence type="ECO:0000256" key="4">
    <source>
        <dbReference type="ARBA" id="ARBA00023163"/>
    </source>
</evidence>
<evidence type="ECO:0000256" key="1">
    <source>
        <dbReference type="ARBA" id="ARBA00004123"/>
    </source>
</evidence>
<feature type="domain" description="NAC" evidence="8">
    <location>
        <begin position="3"/>
        <end position="163"/>
    </location>
</feature>
<evidence type="ECO:0000313" key="9">
    <source>
        <dbReference type="EMBL" id="VDD16657.1"/>
    </source>
</evidence>
<dbReference type="PROSITE" id="PS51005">
    <property type="entry name" value="NAC"/>
    <property type="match status" value="1"/>
</dbReference>
<keyword evidence="2" id="KW-0805">Transcription regulation</keyword>
<dbReference type="InterPro" id="IPR003441">
    <property type="entry name" value="NAC-dom"/>
</dbReference>
<accession>A0A3P6CDB4</accession>
<dbReference type="InterPro" id="IPR036093">
    <property type="entry name" value="NAC_dom_sf"/>
</dbReference>